<reference evidence="1 2" key="1">
    <citation type="submission" date="2019-11" db="EMBL/GenBank/DDBJ databases">
        <title>Bacillus idriensis genome.</title>
        <authorList>
            <person name="Konopka E.N."/>
            <person name="Newman J.D."/>
        </authorList>
    </citation>
    <scope>NUCLEOTIDE SEQUENCE [LARGE SCALE GENOMIC DNA]</scope>
    <source>
        <strain evidence="1 2">DSM 19097</strain>
    </source>
</reference>
<dbReference type="InterPro" id="IPR015943">
    <property type="entry name" value="WD40/YVTN_repeat-like_dom_sf"/>
</dbReference>
<dbReference type="RefSeq" id="WP_154318121.1">
    <property type="nucleotide sequence ID" value="NZ_CAJGAA010000001.1"/>
</dbReference>
<keyword evidence="2" id="KW-1185">Reference proteome</keyword>
<dbReference type="EMBL" id="WKKF01000001">
    <property type="protein sequence ID" value="MRX53394.1"/>
    <property type="molecule type" value="Genomic_DNA"/>
</dbReference>
<dbReference type="AlphaFoldDB" id="A0A6I2M7Q6"/>
<name>A0A6I2M7Q6_9BACI</name>
<protein>
    <submittedName>
        <fullName evidence="1">Exo-alpha-sialidase</fullName>
    </submittedName>
</protein>
<evidence type="ECO:0000313" key="2">
    <source>
        <dbReference type="Proteomes" id="UP000441585"/>
    </source>
</evidence>
<gene>
    <name evidence="1" type="ORF">GJU41_05385</name>
</gene>
<dbReference type="Gene3D" id="2.130.10.10">
    <property type="entry name" value="YVTN repeat-like/Quinoprotein amine dehydrogenase"/>
    <property type="match status" value="1"/>
</dbReference>
<dbReference type="Proteomes" id="UP000441585">
    <property type="component" value="Unassembled WGS sequence"/>
</dbReference>
<accession>A0A6I2M7Q6</accession>
<proteinExistence type="predicted"/>
<sequence length="298" mass="33473">MFHRGATAVEKVAGSGYFVAIKNEGLYFFDGHDQWEMLLRIDKKIRCLKVLGSYLFGVGEEGFIFRMNTSDFSSTEAYLPTTAAIWSIAGNDDGTVIIHGKHMIYQSNDSGRSWNGFKPFKHFSSKPVIRSLYLHDNQLFIGTQIHAEHGGLWRYDYHIGSFTRIKKEAHSMISSIAVDKNRNLLVCRGSAKGHAGSIEMANLNDKYDLNWISCQNIYSEEAFLDVFCDETITYAASSQDKYGFSRIYALNEDTMALFPAETIKGHAFRVAGSGRSFFAAGLHESKQGDLYGYSTVVH</sequence>
<evidence type="ECO:0000313" key="1">
    <source>
        <dbReference type="EMBL" id="MRX53394.1"/>
    </source>
</evidence>
<comment type="caution">
    <text evidence="1">The sequence shown here is derived from an EMBL/GenBank/DDBJ whole genome shotgun (WGS) entry which is preliminary data.</text>
</comment>
<dbReference type="SUPFAM" id="SSF69322">
    <property type="entry name" value="Tricorn protease domain 2"/>
    <property type="match status" value="1"/>
</dbReference>
<organism evidence="1 2">
    <name type="scientific">Metabacillus idriensis</name>
    <dbReference type="NCBI Taxonomy" id="324768"/>
    <lineage>
        <taxon>Bacteria</taxon>
        <taxon>Bacillati</taxon>
        <taxon>Bacillota</taxon>
        <taxon>Bacilli</taxon>
        <taxon>Bacillales</taxon>
        <taxon>Bacillaceae</taxon>
        <taxon>Metabacillus</taxon>
    </lineage>
</organism>